<dbReference type="PANTHER" id="PTHR16057:SF1">
    <property type="entry name" value="PROTEIN LINES HOMOLOG 1"/>
    <property type="match status" value="1"/>
</dbReference>
<gene>
    <name evidence="2" type="ORF">Acr_00g0009430</name>
</gene>
<proteinExistence type="predicted"/>
<name>A0A7J0DAQ8_9ERIC</name>
<protein>
    <recommendedName>
        <fullName evidence="1">Protein Lines C-terminal domain-containing protein</fullName>
    </recommendedName>
</protein>
<dbReference type="EMBL" id="BJWL01000104">
    <property type="protein sequence ID" value="GFS29967.1"/>
    <property type="molecule type" value="Genomic_DNA"/>
</dbReference>
<dbReference type="InterPro" id="IPR024875">
    <property type="entry name" value="Protein_Lines"/>
</dbReference>
<keyword evidence="3" id="KW-1185">Reference proteome</keyword>
<feature type="domain" description="Protein Lines C-terminal" evidence="1">
    <location>
        <begin position="582"/>
        <end position="616"/>
    </location>
</feature>
<dbReference type="InterPro" id="IPR029415">
    <property type="entry name" value="Lines_C"/>
</dbReference>
<evidence type="ECO:0000259" key="1">
    <source>
        <dbReference type="Pfam" id="PF14695"/>
    </source>
</evidence>
<dbReference type="AlphaFoldDB" id="A0A7J0DAQ8"/>
<dbReference type="Proteomes" id="UP000585474">
    <property type="component" value="Unassembled WGS sequence"/>
</dbReference>
<reference evidence="3" key="1">
    <citation type="submission" date="2019-07" db="EMBL/GenBank/DDBJ databases">
        <title>De Novo Assembly of kiwifruit Actinidia rufa.</title>
        <authorList>
            <person name="Sugita-Konishi S."/>
            <person name="Sato K."/>
            <person name="Mori E."/>
            <person name="Abe Y."/>
            <person name="Kisaki G."/>
            <person name="Hamano K."/>
            <person name="Suezawa K."/>
            <person name="Otani M."/>
            <person name="Fukuda T."/>
            <person name="Manabe T."/>
            <person name="Gomi K."/>
            <person name="Tabuchi M."/>
            <person name="Akimitsu K."/>
            <person name="Kataoka I."/>
        </authorList>
    </citation>
    <scope>NUCLEOTIDE SEQUENCE [LARGE SCALE GENOMIC DNA]</scope>
    <source>
        <strain evidence="3">cv. Fuchu</strain>
    </source>
</reference>
<dbReference type="PANTHER" id="PTHR16057">
    <property type="entry name" value="WINS1, 2 PROTEIN"/>
    <property type="match status" value="1"/>
</dbReference>
<comment type="caution">
    <text evidence="2">The sequence shown here is derived from an EMBL/GenBank/DDBJ whole genome shotgun (WGS) entry which is preliminary data.</text>
</comment>
<organism evidence="2 3">
    <name type="scientific">Actinidia rufa</name>
    <dbReference type="NCBI Taxonomy" id="165716"/>
    <lineage>
        <taxon>Eukaryota</taxon>
        <taxon>Viridiplantae</taxon>
        <taxon>Streptophyta</taxon>
        <taxon>Embryophyta</taxon>
        <taxon>Tracheophyta</taxon>
        <taxon>Spermatophyta</taxon>
        <taxon>Magnoliopsida</taxon>
        <taxon>eudicotyledons</taxon>
        <taxon>Gunneridae</taxon>
        <taxon>Pentapetalae</taxon>
        <taxon>asterids</taxon>
        <taxon>Ericales</taxon>
        <taxon>Actinidiaceae</taxon>
        <taxon>Actinidia</taxon>
    </lineage>
</organism>
<sequence>MAACIRNYLATQGIKTLSLGFPIHLLPVESLHVQHLASNVLVAISDYLVAAESHWDEYMQSLCACLELAISNALLHSLECSSTKDLVSSNDSSRVTFALKPSLKNANWSSVACVIRVLRNVLKHLKQDTEDQLLEVYLDSISSCLSNVPWESMDEVHVGQNGEALGVSRGGVFYTKAGQLESRNVFYGTVVQFFCSLVNQSGWMEAAGGPLNKHPFIHEISNLIPRISSWCLGDGHRNNTCMSDYFKHKILMLMIRLSFQIHLECCLLVSWLRLIHKYFEDLLLLPMTEQGSDQHSLEGSPFLASFSDPRICNTTSSHLQRLVVFLFLRCSLSLVSLKDRTAEQCGCAHLKSCKNSDLNSDPECCREKTGLSELYVWLQGHLSAEMFVGCESYYERCISFSLSFLKLFIHEDDILFEVLLQLFCVPFCHNQKVCEARRAFQEMKDDVHFHVSNLFNPLHYDHQVLLDYLISKDTGARSAEYLLRLRSALFIFRPLFSLARSLRVICDSWNVFVEFSVEGKVMYMRDIHKSSGKKRKVLADGSDFLGHLTPLSMKSKGIPVSLGKQYQKDFMWANRIPFENAKDCLLSLKKSMQSLHQKKLFPYNPKVLQQRLTRFEDLCLKRESIFQGKAELIS</sequence>
<evidence type="ECO:0000313" key="3">
    <source>
        <dbReference type="Proteomes" id="UP000585474"/>
    </source>
</evidence>
<dbReference type="Pfam" id="PF14695">
    <property type="entry name" value="LINES_C"/>
    <property type="match status" value="1"/>
</dbReference>
<dbReference type="OrthoDB" id="8251209at2759"/>
<evidence type="ECO:0000313" key="2">
    <source>
        <dbReference type="EMBL" id="GFS29967.1"/>
    </source>
</evidence>
<accession>A0A7J0DAQ8</accession>